<evidence type="ECO:0000256" key="7">
    <source>
        <dbReference type="SAM" id="Phobius"/>
    </source>
</evidence>
<dbReference type="RefSeq" id="WP_078648965.1">
    <property type="nucleotide sequence ID" value="NZ_JBHSPX010000004.1"/>
</dbReference>
<dbReference type="PIRSF" id="PIRSF006060">
    <property type="entry name" value="AA_transporter"/>
    <property type="match status" value="1"/>
</dbReference>
<evidence type="ECO:0000256" key="4">
    <source>
        <dbReference type="ARBA" id="ARBA00022989"/>
    </source>
</evidence>
<feature type="transmembrane region" description="Helical" evidence="7">
    <location>
        <begin position="71"/>
        <end position="91"/>
    </location>
</feature>
<feature type="transmembrane region" description="Helical" evidence="7">
    <location>
        <begin position="112"/>
        <end position="132"/>
    </location>
</feature>
<feature type="transmembrane region" description="Helical" evidence="7">
    <location>
        <begin position="172"/>
        <end position="194"/>
    </location>
</feature>
<feature type="compositionally biased region" description="Low complexity" evidence="6">
    <location>
        <begin position="10"/>
        <end position="23"/>
    </location>
</feature>
<dbReference type="Pfam" id="PF13520">
    <property type="entry name" value="AA_permease_2"/>
    <property type="match status" value="1"/>
</dbReference>
<evidence type="ECO:0000256" key="3">
    <source>
        <dbReference type="ARBA" id="ARBA00022692"/>
    </source>
</evidence>
<evidence type="ECO:0000256" key="5">
    <source>
        <dbReference type="ARBA" id="ARBA00023136"/>
    </source>
</evidence>
<organism evidence="8 9">
    <name type="scientific">Streptomyces ochraceiscleroticus</name>
    <dbReference type="NCBI Taxonomy" id="47761"/>
    <lineage>
        <taxon>Bacteria</taxon>
        <taxon>Bacillati</taxon>
        <taxon>Actinomycetota</taxon>
        <taxon>Actinomycetes</taxon>
        <taxon>Kitasatosporales</taxon>
        <taxon>Streptomycetaceae</taxon>
        <taxon>Streptomyces</taxon>
    </lineage>
</organism>
<gene>
    <name evidence="8" type="ORF">ACFP4F_13855</name>
</gene>
<comment type="subcellular location">
    <subcellularLocation>
        <location evidence="1">Cell membrane</location>
        <topology evidence="1">Multi-pass membrane protein</topology>
    </subcellularLocation>
</comment>
<feature type="transmembrane region" description="Helical" evidence="7">
    <location>
        <begin position="381"/>
        <end position="401"/>
    </location>
</feature>
<protein>
    <submittedName>
        <fullName evidence="8">APC family permease</fullName>
    </submittedName>
</protein>
<dbReference type="InterPro" id="IPR050367">
    <property type="entry name" value="APC_superfamily"/>
</dbReference>
<name>A0ABW1MK82_9ACTN</name>
<dbReference type="Proteomes" id="UP001596139">
    <property type="component" value="Unassembled WGS sequence"/>
</dbReference>
<keyword evidence="9" id="KW-1185">Reference proteome</keyword>
<keyword evidence="2" id="KW-1003">Cell membrane</keyword>
<feature type="transmembrane region" description="Helical" evidence="7">
    <location>
        <begin position="438"/>
        <end position="457"/>
    </location>
</feature>
<feature type="transmembrane region" description="Helical" evidence="7">
    <location>
        <begin position="255"/>
        <end position="281"/>
    </location>
</feature>
<reference evidence="9" key="1">
    <citation type="journal article" date="2019" name="Int. J. Syst. Evol. Microbiol.">
        <title>The Global Catalogue of Microorganisms (GCM) 10K type strain sequencing project: providing services to taxonomists for standard genome sequencing and annotation.</title>
        <authorList>
            <consortium name="The Broad Institute Genomics Platform"/>
            <consortium name="The Broad Institute Genome Sequencing Center for Infectious Disease"/>
            <person name="Wu L."/>
            <person name="Ma J."/>
        </authorList>
    </citation>
    <scope>NUCLEOTIDE SEQUENCE [LARGE SCALE GENOMIC DNA]</scope>
    <source>
        <strain evidence="9">CGMCC 1.15180</strain>
    </source>
</reference>
<evidence type="ECO:0000256" key="1">
    <source>
        <dbReference type="ARBA" id="ARBA00004651"/>
    </source>
</evidence>
<accession>A0ABW1MK82</accession>
<feature type="transmembrane region" description="Helical" evidence="7">
    <location>
        <begin position="357"/>
        <end position="375"/>
    </location>
</feature>
<evidence type="ECO:0000256" key="2">
    <source>
        <dbReference type="ARBA" id="ARBA00022475"/>
    </source>
</evidence>
<feature type="transmembrane region" description="Helical" evidence="7">
    <location>
        <begin position="301"/>
        <end position="324"/>
    </location>
</feature>
<keyword evidence="4 7" id="KW-1133">Transmembrane helix</keyword>
<comment type="caution">
    <text evidence="8">The sequence shown here is derived from an EMBL/GenBank/DDBJ whole genome shotgun (WGS) entry which is preliminary data.</text>
</comment>
<sequence>MTDILSQPPTGDRTAVTTDAADAPGQDSPKTLKRSIGVVGGTLLTLSCVTPASTLFVVVPDLFADLGTFTALTIAIGSLLCIAVAFCYSELGTLIPSAGGEYAMVSTLTGRLAGWLVFVLSLLVVMIVPPVIAMGTADYLAPVVHIPAPIAGAAVMLLATLAGLLDLRANAWITGIFLVLEVVAAGVVAVLGFAHTERGGAALLHGTVAGPTGTPGPVTALLIVSGLAIALFVTQGFSTAVYLSEELEDPRRNVARTVLATLAISTAVILVPVIAITLGAPSLEALTSGDIGTMVTAWSNSAVGTFVSLCVALAIINAGIVMVIQNSRVLFASARDKAWPRPVNEGLSRLGRFGSPWVATLVVGLPGAALCFVNLDTLYGVTGVSVSGMYLLVAIAALAARRGAHKKMAAWRMPLWPAVPLLLIVVLVYILSQQEMQYLLWTGGIVAVATVYWAGYLRPRQDTHWLVTLPEDTLLPDADADAEAEIEVDAESAGIPARATAETR</sequence>
<proteinExistence type="predicted"/>
<dbReference type="PANTHER" id="PTHR42770">
    <property type="entry name" value="AMINO ACID TRANSPORTER-RELATED"/>
    <property type="match status" value="1"/>
</dbReference>
<evidence type="ECO:0000256" key="6">
    <source>
        <dbReference type="SAM" id="MobiDB-lite"/>
    </source>
</evidence>
<keyword evidence="3 7" id="KW-0812">Transmembrane</keyword>
<feature type="transmembrane region" description="Helical" evidence="7">
    <location>
        <begin position="36"/>
        <end position="59"/>
    </location>
</feature>
<dbReference type="PANTHER" id="PTHR42770:SF7">
    <property type="entry name" value="MEMBRANE PROTEIN"/>
    <property type="match status" value="1"/>
</dbReference>
<evidence type="ECO:0000313" key="8">
    <source>
        <dbReference type="EMBL" id="MFC6063638.1"/>
    </source>
</evidence>
<dbReference type="InterPro" id="IPR002293">
    <property type="entry name" value="AA/rel_permease1"/>
</dbReference>
<evidence type="ECO:0000313" key="9">
    <source>
        <dbReference type="Proteomes" id="UP001596139"/>
    </source>
</evidence>
<keyword evidence="5 7" id="KW-0472">Membrane</keyword>
<dbReference type="Gene3D" id="1.20.1740.10">
    <property type="entry name" value="Amino acid/polyamine transporter I"/>
    <property type="match status" value="1"/>
</dbReference>
<feature type="transmembrane region" description="Helical" evidence="7">
    <location>
        <begin position="413"/>
        <end position="432"/>
    </location>
</feature>
<dbReference type="EMBL" id="JBHSPX010000004">
    <property type="protein sequence ID" value="MFC6063638.1"/>
    <property type="molecule type" value="Genomic_DNA"/>
</dbReference>
<feature type="region of interest" description="Disordered" evidence="6">
    <location>
        <begin position="1"/>
        <end position="28"/>
    </location>
</feature>
<feature type="transmembrane region" description="Helical" evidence="7">
    <location>
        <begin position="220"/>
        <end position="243"/>
    </location>
</feature>
<feature type="transmembrane region" description="Helical" evidence="7">
    <location>
        <begin position="144"/>
        <end position="165"/>
    </location>
</feature>